<sequence>MEDIMIRILLPALALTLATATTATAQVGPPTSQRTCGANRQLVLRDGAVVLDTSPQTYARFVRSGAECLVGQFPEPAWVPSSNNPQCFIGYRCKDSSDDF</sequence>
<evidence type="ECO:0000313" key="3">
    <source>
        <dbReference type="EMBL" id="ANY82023.1"/>
    </source>
</evidence>
<dbReference type="EMBL" id="CP016616">
    <property type="protein sequence ID" value="ANY81810.1"/>
    <property type="molecule type" value="Genomic_DNA"/>
</dbReference>
<keyword evidence="1" id="KW-0732">Signal</keyword>
<feature type="chain" id="PRO_5009090987" evidence="1">
    <location>
        <begin position="26"/>
        <end position="100"/>
    </location>
</feature>
<evidence type="ECO:0000256" key="1">
    <source>
        <dbReference type="SAM" id="SignalP"/>
    </source>
</evidence>
<accession>A0A1B2EPW0</accession>
<reference evidence="3" key="1">
    <citation type="submission" date="2016-07" db="EMBL/GenBank/DDBJ databases">
        <title>Microvirga ossetica sp. nov. a new species of rhizobia isolated from root nodules of the legume species Vicia alpestris Steven originated from North Ossetia region in the Caucasus.</title>
        <authorList>
            <person name="Safronova V.I."/>
            <person name="Kuznetsova I.G."/>
            <person name="Sazanova A.L."/>
            <person name="Belimov A."/>
            <person name="Andronov E."/>
            <person name="Osledkin Y.S."/>
            <person name="Onishchuk O.P."/>
            <person name="Kurchak O.N."/>
            <person name="Shaposhnikov A.I."/>
            <person name="Willems A."/>
            <person name="Tikhonovich I.A."/>
        </authorList>
    </citation>
    <scope>NUCLEOTIDE SEQUENCE [LARGE SCALE GENOMIC DNA]</scope>
    <source>
        <strain evidence="3">V5/3M</strain>
    </source>
</reference>
<name>A0A1B2EPW0_9HYPH</name>
<gene>
    <name evidence="2" type="ORF">BB934_13860</name>
    <name evidence="3" type="ORF">BB934_23975</name>
</gene>
<dbReference type="KEGG" id="moc:BB934_13860"/>
<dbReference type="KEGG" id="moc:BB934_23975"/>
<proteinExistence type="predicted"/>
<feature type="signal peptide" evidence="1">
    <location>
        <begin position="1"/>
        <end position="25"/>
    </location>
</feature>
<dbReference type="EMBL" id="CP016616">
    <property type="protein sequence ID" value="ANY82023.1"/>
    <property type="molecule type" value="Genomic_DNA"/>
</dbReference>
<protein>
    <submittedName>
        <fullName evidence="3">Uncharacterized protein</fullName>
    </submittedName>
</protein>
<dbReference type="AlphaFoldDB" id="A0A1B2EPW0"/>
<organism evidence="3">
    <name type="scientific">Microvirga ossetica</name>
    <dbReference type="NCBI Taxonomy" id="1882682"/>
    <lineage>
        <taxon>Bacteria</taxon>
        <taxon>Pseudomonadati</taxon>
        <taxon>Pseudomonadota</taxon>
        <taxon>Alphaproteobacteria</taxon>
        <taxon>Hyphomicrobiales</taxon>
        <taxon>Methylobacteriaceae</taxon>
        <taxon>Microvirga</taxon>
    </lineage>
</organism>
<evidence type="ECO:0000313" key="2">
    <source>
        <dbReference type="EMBL" id="ANY81810.1"/>
    </source>
</evidence>